<feature type="domain" description="RNA polymerase sigma-70 region 2" evidence="6">
    <location>
        <begin position="28"/>
        <end position="93"/>
    </location>
</feature>
<reference evidence="8 9" key="2">
    <citation type="submission" date="2023-10" db="EMBL/GenBank/DDBJ databases">
        <authorList>
            <person name="Han X.F."/>
        </authorList>
    </citation>
    <scope>NUCLEOTIDE SEQUENCE [LARGE SCALE GENOMIC DNA]</scope>
    <source>
        <strain evidence="8 9">KCTC 39840</strain>
    </source>
</reference>
<comment type="caution">
    <text evidence="8">The sequence shown here is derived from an EMBL/GenBank/DDBJ whole genome shotgun (WGS) entry which is preliminary data.</text>
</comment>
<evidence type="ECO:0000313" key="8">
    <source>
        <dbReference type="EMBL" id="MDW5596381.1"/>
    </source>
</evidence>
<evidence type="ECO:0000256" key="2">
    <source>
        <dbReference type="ARBA" id="ARBA00023015"/>
    </source>
</evidence>
<comment type="similarity">
    <text evidence="1">Belongs to the sigma-70 factor family. ECF subfamily.</text>
</comment>
<keyword evidence="2" id="KW-0805">Transcription regulation</keyword>
<dbReference type="InterPro" id="IPR013325">
    <property type="entry name" value="RNA_pol_sigma_r2"/>
</dbReference>
<dbReference type="Pfam" id="PF08281">
    <property type="entry name" value="Sigma70_r4_2"/>
    <property type="match status" value="1"/>
</dbReference>
<keyword evidence="3" id="KW-0731">Sigma factor</keyword>
<feature type="domain" description="RNA polymerase sigma factor 70 region 4 type 2" evidence="7">
    <location>
        <begin position="130"/>
        <end position="181"/>
    </location>
</feature>
<evidence type="ECO:0000313" key="9">
    <source>
        <dbReference type="Proteomes" id="UP001284601"/>
    </source>
</evidence>
<dbReference type="SUPFAM" id="SSF88659">
    <property type="entry name" value="Sigma3 and sigma4 domains of RNA polymerase sigma factors"/>
    <property type="match status" value="1"/>
</dbReference>
<dbReference type="InterPro" id="IPR014284">
    <property type="entry name" value="RNA_pol_sigma-70_dom"/>
</dbReference>
<dbReference type="InterPro" id="IPR013324">
    <property type="entry name" value="RNA_pol_sigma_r3/r4-like"/>
</dbReference>
<organism evidence="8 9">
    <name type="scientific">Conexibacter stalactiti</name>
    <dbReference type="NCBI Taxonomy" id="1940611"/>
    <lineage>
        <taxon>Bacteria</taxon>
        <taxon>Bacillati</taxon>
        <taxon>Actinomycetota</taxon>
        <taxon>Thermoleophilia</taxon>
        <taxon>Solirubrobacterales</taxon>
        <taxon>Conexibacteraceae</taxon>
        <taxon>Conexibacter</taxon>
    </lineage>
</organism>
<dbReference type="EMBL" id="JAWSTH010000054">
    <property type="protein sequence ID" value="MDW5596381.1"/>
    <property type="molecule type" value="Genomic_DNA"/>
</dbReference>
<evidence type="ECO:0000259" key="6">
    <source>
        <dbReference type="Pfam" id="PF04542"/>
    </source>
</evidence>
<proteinExistence type="inferred from homology"/>
<gene>
    <name evidence="8" type="ORF">R7226_18690</name>
</gene>
<keyword evidence="4" id="KW-0238">DNA-binding</keyword>
<sequence>MGPRRNDRDDDALLLAAGAGDADAFRVFYRNHVAAVIGFLLRRCGDAETAAELAGETFAAALIACPRYRPGAAPARDWLLRIALRALGEHRRSGRVPTAARRQLAMQRIALTEQDLRRVEQLALLDPDAAILHAVDELEETQRAAVIARVVEEREWADVAAELACSEAAARTHVSSGLAQLRRRLAGGTA</sequence>
<evidence type="ECO:0000256" key="4">
    <source>
        <dbReference type="ARBA" id="ARBA00023125"/>
    </source>
</evidence>
<keyword evidence="5" id="KW-0804">Transcription</keyword>
<dbReference type="RefSeq" id="WP_318598764.1">
    <property type="nucleotide sequence ID" value="NZ_JAWSTH010000054.1"/>
</dbReference>
<keyword evidence="9" id="KW-1185">Reference proteome</keyword>
<dbReference type="Gene3D" id="1.10.1740.10">
    <property type="match status" value="1"/>
</dbReference>
<name>A0ABU4HSV8_9ACTN</name>
<dbReference type="NCBIfam" id="TIGR02937">
    <property type="entry name" value="sigma70-ECF"/>
    <property type="match status" value="1"/>
</dbReference>
<dbReference type="Gene3D" id="1.10.10.10">
    <property type="entry name" value="Winged helix-like DNA-binding domain superfamily/Winged helix DNA-binding domain"/>
    <property type="match status" value="1"/>
</dbReference>
<protein>
    <submittedName>
        <fullName evidence="8">Sigma-70 family RNA polymerase sigma factor</fullName>
    </submittedName>
</protein>
<dbReference type="PANTHER" id="PTHR43133">
    <property type="entry name" value="RNA POLYMERASE ECF-TYPE SIGMA FACTO"/>
    <property type="match status" value="1"/>
</dbReference>
<evidence type="ECO:0000256" key="3">
    <source>
        <dbReference type="ARBA" id="ARBA00023082"/>
    </source>
</evidence>
<dbReference type="Proteomes" id="UP001284601">
    <property type="component" value="Unassembled WGS sequence"/>
</dbReference>
<evidence type="ECO:0000259" key="7">
    <source>
        <dbReference type="Pfam" id="PF08281"/>
    </source>
</evidence>
<dbReference type="InterPro" id="IPR039425">
    <property type="entry name" value="RNA_pol_sigma-70-like"/>
</dbReference>
<evidence type="ECO:0000256" key="1">
    <source>
        <dbReference type="ARBA" id="ARBA00010641"/>
    </source>
</evidence>
<evidence type="ECO:0000256" key="5">
    <source>
        <dbReference type="ARBA" id="ARBA00023163"/>
    </source>
</evidence>
<dbReference type="InterPro" id="IPR036388">
    <property type="entry name" value="WH-like_DNA-bd_sf"/>
</dbReference>
<dbReference type="SUPFAM" id="SSF88946">
    <property type="entry name" value="Sigma2 domain of RNA polymerase sigma factors"/>
    <property type="match status" value="1"/>
</dbReference>
<dbReference type="InterPro" id="IPR013249">
    <property type="entry name" value="RNA_pol_sigma70_r4_t2"/>
</dbReference>
<dbReference type="PANTHER" id="PTHR43133:SF8">
    <property type="entry name" value="RNA POLYMERASE SIGMA FACTOR HI_1459-RELATED"/>
    <property type="match status" value="1"/>
</dbReference>
<dbReference type="Pfam" id="PF04542">
    <property type="entry name" value="Sigma70_r2"/>
    <property type="match status" value="1"/>
</dbReference>
<accession>A0ABU4HSV8</accession>
<reference evidence="9" key="1">
    <citation type="submission" date="2023-07" db="EMBL/GenBank/DDBJ databases">
        <title>Conexibacter stalactiti sp. nov., isolated from stalactites in a lava cave and emended description of the genus Conexibacter.</title>
        <authorList>
            <person name="Lee S.D."/>
        </authorList>
    </citation>
    <scope>NUCLEOTIDE SEQUENCE [LARGE SCALE GENOMIC DNA]</scope>
    <source>
        <strain evidence="9">KCTC 39840</strain>
    </source>
</reference>
<dbReference type="InterPro" id="IPR007627">
    <property type="entry name" value="RNA_pol_sigma70_r2"/>
</dbReference>